<dbReference type="Ensembl" id="ENSSSCT00000102027.1">
    <property type="protein sequence ID" value="ENSSSCP00000076832.1"/>
    <property type="gene ID" value="ENSSSCG00000013001.5"/>
</dbReference>
<organism evidence="2 3">
    <name type="scientific">Sus scrofa</name>
    <name type="common">Pig</name>
    <dbReference type="NCBI Taxonomy" id="9823"/>
    <lineage>
        <taxon>Eukaryota</taxon>
        <taxon>Metazoa</taxon>
        <taxon>Chordata</taxon>
        <taxon>Craniata</taxon>
        <taxon>Vertebrata</taxon>
        <taxon>Euteleostomi</taxon>
        <taxon>Mammalia</taxon>
        <taxon>Eutheria</taxon>
        <taxon>Laurasiatheria</taxon>
        <taxon>Artiodactyla</taxon>
        <taxon>Suina</taxon>
        <taxon>Suidae</taxon>
        <taxon>Sus</taxon>
    </lineage>
</organism>
<reference evidence="2" key="3">
    <citation type="submission" date="2025-09" db="UniProtKB">
        <authorList>
            <consortium name="Ensembl"/>
        </authorList>
    </citation>
    <scope>IDENTIFICATION</scope>
</reference>
<proteinExistence type="predicted"/>
<accession>A0A8W4FBR5</accession>
<reference evidence="2" key="1">
    <citation type="journal article" date="2020" name="Gigascience">
        <title>An improved pig reference genome sequence to enable pig genetics and genomics research.</title>
        <authorList>
            <person name="Warr A."/>
            <person name="Affara N."/>
            <person name="Aken B."/>
            <person name="Beiki H."/>
            <person name="Bickhart D.M."/>
            <person name="Billis K."/>
            <person name="Chow W."/>
            <person name="Eory L."/>
            <person name="Finlayson H.A."/>
            <person name="Flicek P."/>
            <person name="Giron C.G."/>
            <person name="Griffin D.K."/>
            <person name="Hall R."/>
            <person name="Hannum G."/>
            <person name="Hourlier T."/>
            <person name="Howe K."/>
            <person name="Hume D.A."/>
            <person name="Izuogu O."/>
            <person name="Kim K."/>
            <person name="Koren S."/>
            <person name="Liu H."/>
            <person name="Manchanda N."/>
            <person name="Martin F.J."/>
            <person name="Nonneman D.J."/>
            <person name="O'Connor R.E."/>
            <person name="Phillippy A.M."/>
            <person name="Rohrer G.A."/>
            <person name="Rosen B.D."/>
            <person name="Rund L.A."/>
            <person name="Sargent C.A."/>
            <person name="Schook L.B."/>
            <person name="Schroeder S.G."/>
            <person name="Schwartz A.S."/>
            <person name="Skinner B.M."/>
            <person name="Talbot R."/>
            <person name="Tseng E."/>
            <person name="Tuggle C.K."/>
            <person name="Watson M."/>
            <person name="Smith T.P.L."/>
            <person name="Archibald A.L."/>
        </authorList>
    </citation>
    <scope>NUCLEOTIDE SEQUENCE [LARGE SCALE GENOMIC DNA]</scope>
    <source>
        <strain evidence="2">Duroc</strain>
    </source>
</reference>
<dbReference type="AlphaFoldDB" id="A0A8W4FBR5"/>
<dbReference type="GeneTree" id="ENSGT00390000017253"/>
<reference evidence="2" key="2">
    <citation type="submission" date="2025-08" db="UniProtKB">
        <authorList>
            <consortium name="Ensembl"/>
        </authorList>
    </citation>
    <scope>IDENTIFICATION</scope>
</reference>
<sequence>MAATVLCGVLRAWRTGVPLGCGLRRLTLRPACPTSCGARGCTTSPSTGTSHTATVR</sequence>
<protein>
    <submittedName>
        <fullName evidence="2">Mitochondrial ribosomal protein L49</fullName>
    </submittedName>
</protein>
<evidence type="ECO:0000313" key="3">
    <source>
        <dbReference type="Proteomes" id="UP000008227"/>
    </source>
</evidence>
<name>A0A8W4FBR5_PIG</name>
<feature type="region of interest" description="Disordered" evidence="1">
    <location>
        <begin position="37"/>
        <end position="56"/>
    </location>
</feature>
<gene>
    <name evidence="2" type="primary">MRPL49</name>
</gene>
<evidence type="ECO:0000313" key="2">
    <source>
        <dbReference type="Ensembl" id="ENSSSCP00000076832.1"/>
    </source>
</evidence>
<feature type="compositionally biased region" description="Polar residues" evidence="1">
    <location>
        <begin position="41"/>
        <end position="56"/>
    </location>
</feature>
<evidence type="ECO:0000256" key="1">
    <source>
        <dbReference type="SAM" id="MobiDB-lite"/>
    </source>
</evidence>
<dbReference type="Proteomes" id="UP000008227">
    <property type="component" value="Chromosome 2"/>
</dbReference>
<keyword evidence="3" id="KW-1185">Reference proteome</keyword>